<name>A0A4U8W964_9NOCA</name>
<keyword evidence="2 4" id="KW-0503">Monooxygenase</keyword>
<proteinExistence type="predicted"/>
<dbReference type="EMBL" id="LR215973">
    <property type="protein sequence ID" value="VFB01700.1"/>
    <property type="molecule type" value="Genomic_DNA"/>
</dbReference>
<dbReference type="Proteomes" id="UP000290439">
    <property type="component" value="Chromosome"/>
</dbReference>
<evidence type="ECO:0000313" key="4">
    <source>
        <dbReference type="EMBL" id="VFB01700.1"/>
    </source>
</evidence>
<dbReference type="Gene3D" id="3.50.50.60">
    <property type="entry name" value="FAD/NAD(P)-binding domain"/>
    <property type="match status" value="1"/>
</dbReference>
<dbReference type="RefSeq" id="WP_130919095.1">
    <property type="nucleotide sequence ID" value="NZ_JARWRF010000025.1"/>
</dbReference>
<dbReference type="InterPro" id="IPR002938">
    <property type="entry name" value="FAD-bd"/>
</dbReference>
<evidence type="ECO:0000256" key="2">
    <source>
        <dbReference type="ARBA" id="ARBA00023033"/>
    </source>
</evidence>
<organism evidence="4 5">
    <name type="scientific">Nocardia cyriacigeorgica</name>
    <dbReference type="NCBI Taxonomy" id="135487"/>
    <lineage>
        <taxon>Bacteria</taxon>
        <taxon>Bacillati</taxon>
        <taxon>Actinomycetota</taxon>
        <taxon>Actinomycetes</taxon>
        <taxon>Mycobacteriales</taxon>
        <taxon>Nocardiaceae</taxon>
        <taxon>Nocardia</taxon>
    </lineage>
</organism>
<dbReference type="PANTHER" id="PTHR13789">
    <property type="entry name" value="MONOOXYGENASE"/>
    <property type="match status" value="1"/>
</dbReference>
<dbReference type="AlphaFoldDB" id="A0A4U8W964"/>
<sequence>MSPIRSALVIGGGIAGPVAATALCKAGIDARVYEAYSGPSINIGSGLALAPNGLAALDVIGAGDRVRAIAVPIANMSLSVGGKRMAVPTLPDVEPMQVVDRSELHRVLHEHALEAGVPIAYDKRLSSVDEHADGITAHFTDGSTATADVLIGADGIRSTVRGLIDPDAPGPEYTGMLGFGALTECAIDTPPETMVFAFGKRAYYLYWPEGADTIAWGANLPHKQYLSLTDARAIPAEHWLTILRETYADDTPGGQLARATTAEQLQVTGALHIMPPVPHWYRGRMVLVGDAVHAPSNSSGQGASLAVESAIQLARCLRDLPGPAEAFAAYEALRRPRVEGIAARAAKINRSKTPGPIAGRVMRAVMPVMMKMMKGPQKTMGAEQRYVIDWDAPVGAELGSVAASVR</sequence>
<dbReference type="GO" id="GO:0071949">
    <property type="term" value="F:FAD binding"/>
    <property type="evidence" value="ECO:0007669"/>
    <property type="project" value="InterPro"/>
</dbReference>
<gene>
    <name evidence="4" type="ORF">NCTC10797_05524</name>
</gene>
<dbReference type="InterPro" id="IPR050493">
    <property type="entry name" value="FAD-dep_Monooxygenase_BioMet"/>
</dbReference>
<accession>A0A4U8W964</accession>
<evidence type="ECO:0000256" key="1">
    <source>
        <dbReference type="ARBA" id="ARBA00023002"/>
    </source>
</evidence>
<keyword evidence="1 4" id="KW-0560">Oxidoreductase</keyword>
<dbReference type="EC" id="1.14.13.114" evidence="4"/>
<dbReference type="InterPro" id="IPR036188">
    <property type="entry name" value="FAD/NAD-bd_sf"/>
</dbReference>
<dbReference type="SUPFAM" id="SSF51905">
    <property type="entry name" value="FAD/NAD(P)-binding domain"/>
    <property type="match status" value="1"/>
</dbReference>
<evidence type="ECO:0000313" key="5">
    <source>
        <dbReference type="Proteomes" id="UP000290439"/>
    </source>
</evidence>
<dbReference type="PRINTS" id="PR00420">
    <property type="entry name" value="RNGMNOXGNASE"/>
</dbReference>
<feature type="domain" description="FAD-binding" evidence="3">
    <location>
        <begin position="7"/>
        <end position="343"/>
    </location>
</feature>
<dbReference type="GO" id="GO:0043731">
    <property type="term" value="F:6-hydroxynicotinate 3-monooxygenase activity"/>
    <property type="evidence" value="ECO:0007669"/>
    <property type="project" value="UniProtKB-EC"/>
</dbReference>
<protein>
    <submittedName>
        <fullName evidence="4">6-hydroxynicotinate 3-monooxygenase</fullName>
        <ecNumber evidence="4">1.14.13.114</ecNumber>
    </submittedName>
</protein>
<reference evidence="4 5" key="1">
    <citation type="submission" date="2019-02" db="EMBL/GenBank/DDBJ databases">
        <authorList>
            <consortium name="Pathogen Informatics"/>
        </authorList>
    </citation>
    <scope>NUCLEOTIDE SEQUENCE [LARGE SCALE GENOMIC DNA]</scope>
    <source>
        <strain evidence="4 5">3012STDY6756504</strain>
    </source>
</reference>
<dbReference type="Pfam" id="PF01494">
    <property type="entry name" value="FAD_binding_3"/>
    <property type="match status" value="1"/>
</dbReference>
<dbReference type="PANTHER" id="PTHR13789:SF309">
    <property type="entry name" value="PUTATIVE (AFU_ORTHOLOGUE AFUA_6G14510)-RELATED"/>
    <property type="match status" value="1"/>
</dbReference>
<evidence type="ECO:0000259" key="3">
    <source>
        <dbReference type="Pfam" id="PF01494"/>
    </source>
</evidence>